<dbReference type="EMBL" id="BPVZ01000001">
    <property type="protein sequence ID" value="GKU86219.1"/>
    <property type="molecule type" value="Genomic_DNA"/>
</dbReference>
<keyword evidence="5" id="KW-1185">Reference proteome</keyword>
<evidence type="ECO:0000313" key="5">
    <source>
        <dbReference type="Proteomes" id="UP001054252"/>
    </source>
</evidence>
<feature type="region of interest" description="Disordered" evidence="2">
    <location>
        <begin position="98"/>
        <end position="172"/>
    </location>
</feature>
<feature type="compositionally biased region" description="Polar residues" evidence="2">
    <location>
        <begin position="154"/>
        <end position="168"/>
    </location>
</feature>
<gene>
    <name evidence="4" type="ORF">SLEP1_g768</name>
</gene>
<dbReference type="Pfam" id="PF03004">
    <property type="entry name" value="Transposase_24"/>
    <property type="match status" value="1"/>
</dbReference>
<reference evidence="4 5" key="1">
    <citation type="journal article" date="2021" name="Commun. Biol.">
        <title>The genome of Shorea leprosula (Dipterocarpaceae) highlights the ecological relevance of drought in aseasonal tropical rainforests.</title>
        <authorList>
            <person name="Ng K.K.S."/>
            <person name="Kobayashi M.J."/>
            <person name="Fawcett J.A."/>
            <person name="Hatakeyama M."/>
            <person name="Paape T."/>
            <person name="Ng C.H."/>
            <person name="Ang C.C."/>
            <person name="Tnah L.H."/>
            <person name="Lee C.T."/>
            <person name="Nishiyama T."/>
            <person name="Sese J."/>
            <person name="O'Brien M.J."/>
            <person name="Copetti D."/>
            <person name="Mohd Noor M.I."/>
            <person name="Ong R.C."/>
            <person name="Putra M."/>
            <person name="Sireger I.Z."/>
            <person name="Indrioko S."/>
            <person name="Kosugi Y."/>
            <person name="Izuno A."/>
            <person name="Isagi Y."/>
            <person name="Lee S.L."/>
            <person name="Shimizu K.K."/>
        </authorList>
    </citation>
    <scope>NUCLEOTIDE SEQUENCE [LARGE SCALE GENOMIC DNA]</scope>
    <source>
        <strain evidence="4">214</strain>
    </source>
</reference>
<dbReference type="Gene3D" id="1.10.8.850">
    <property type="entry name" value="Histone-lysine N methyltransferase , C-terminal domain-like"/>
    <property type="match status" value="1"/>
</dbReference>
<feature type="region of interest" description="Disordered" evidence="2">
    <location>
        <begin position="185"/>
        <end position="232"/>
    </location>
</feature>
<sequence length="569" mass="64993">MASNAKVAQAYAAMREIGINEEKVKPVLEKLLELYENSWELIEEENYRVLADAIFDEEDTEVSNQKNCNSSDEDVPFIDDIPRYAVPLAVIHPGEAHTMTSRVGQKRPRQVEDPLDESTTMTEEAPADPSHGLYIHVEETDQDSDDESAPTPQPNVTGWCTNSGSTDTAEPCQSRLRLERLATPCTSDSSVATPELAADESPAVGPSSDDDGIASSLPRKRAGRGMAKGDPVATNRTNRIWIRMTDQEELPENVNRTISTHLKKYLMGPYTSWGTVPQNHRAIYWATFTSVYQWEDQQEARIKIAWEKLCNYRFRRAMNELKTKCAKKNFQEKPLWLNDDLWSQLLTQWGTDKHVKASNIGKQNRAKGPQVTHTGGSRGIQSFMRKLQEKNPENQPPTWMEIYHAKHTRPGQTSEADCEWVSDRARDIYVQYEAGMIEKYGSDRTKWPREVDGPLLAEVSGGPKKGHQFGLRVMQDPESVGIPYRKRQPPFSDPRSWSSTGPSQEQVLELRQIVEHLQSELHEKSQRWAEEKQRYEAEQQKNEQFRLNMEEQMRLLQSHLGLHTRGESF</sequence>
<dbReference type="AlphaFoldDB" id="A0AAV5HKM9"/>
<dbReference type="InterPro" id="IPR004252">
    <property type="entry name" value="Probable_transposase_24"/>
</dbReference>
<dbReference type="InterPro" id="IPR043017">
    <property type="entry name" value="WIYLD_dom_sf"/>
</dbReference>
<evidence type="ECO:0000313" key="4">
    <source>
        <dbReference type="EMBL" id="GKU86219.1"/>
    </source>
</evidence>
<feature type="coiled-coil region" evidence="1">
    <location>
        <begin position="507"/>
        <end position="555"/>
    </location>
</feature>
<dbReference type="PANTHER" id="PTHR46450">
    <property type="entry name" value="INACTIVE HISTONE-LYSINE N-METHYLTRANSFERASE SUVR1-RELATED"/>
    <property type="match status" value="1"/>
</dbReference>
<keyword evidence="1" id="KW-0175">Coiled coil</keyword>
<feature type="region of interest" description="Disordered" evidence="2">
    <location>
        <begin position="477"/>
        <end position="504"/>
    </location>
</feature>
<evidence type="ECO:0000256" key="1">
    <source>
        <dbReference type="SAM" id="Coils"/>
    </source>
</evidence>
<proteinExistence type="predicted"/>
<dbReference type="InterPro" id="IPR018848">
    <property type="entry name" value="WIYLD_domain"/>
</dbReference>
<dbReference type="PANTHER" id="PTHR46450:SF1">
    <property type="entry name" value="INACTIVE HISTONE-LYSINE N-METHYLTRANSFERASE SUVR1-RELATED"/>
    <property type="match status" value="1"/>
</dbReference>
<dbReference type="Pfam" id="PF10440">
    <property type="entry name" value="WIYLD"/>
    <property type="match status" value="1"/>
</dbReference>
<feature type="domain" description="WIYLD" evidence="3">
    <location>
        <begin position="5"/>
        <end position="59"/>
    </location>
</feature>
<accession>A0AAV5HKM9</accession>
<evidence type="ECO:0000259" key="3">
    <source>
        <dbReference type="Pfam" id="PF10440"/>
    </source>
</evidence>
<organism evidence="4 5">
    <name type="scientific">Rubroshorea leprosula</name>
    <dbReference type="NCBI Taxonomy" id="152421"/>
    <lineage>
        <taxon>Eukaryota</taxon>
        <taxon>Viridiplantae</taxon>
        <taxon>Streptophyta</taxon>
        <taxon>Embryophyta</taxon>
        <taxon>Tracheophyta</taxon>
        <taxon>Spermatophyta</taxon>
        <taxon>Magnoliopsida</taxon>
        <taxon>eudicotyledons</taxon>
        <taxon>Gunneridae</taxon>
        <taxon>Pentapetalae</taxon>
        <taxon>rosids</taxon>
        <taxon>malvids</taxon>
        <taxon>Malvales</taxon>
        <taxon>Dipterocarpaceae</taxon>
        <taxon>Rubroshorea</taxon>
    </lineage>
</organism>
<evidence type="ECO:0000256" key="2">
    <source>
        <dbReference type="SAM" id="MobiDB-lite"/>
    </source>
</evidence>
<dbReference type="Proteomes" id="UP001054252">
    <property type="component" value="Unassembled WGS sequence"/>
</dbReference>
<name>A0AAV5HKM9_9ROSI</name>
<protein>
    <recommendedName>
        <fullName evidence="3">WIYLD domain-containing protein</fullName>
    </recommendedName>
</protein>
<feature type="compositionally biased region" description="Polar residues" evidence="2">
    <location>
        <begin position="495"/>
        <end position="504"/>
    </location>
</feature>
<comment type="caution">
    <text evidence="4">The sequence shown here is derived from an EMBL/GenBank/DDBJ whole genome shotgun (WGS) entry which is preliminary data.</text>
</comment>